<accession>A0A6C2YJ86</accession>
<sequence>MAPAAFPEPESRQVGTPVGSSPTLLGQVASPPNREATSEKFWFWCRPDVVVEKGQIVKVTSNLGGELVSFFGLTTEVYRQSRMASLSDEFDRHDGDPNYQPPFTLPGITFAATSILRSDPPLECPPMEVSAVELGGQADATKAYGLDEMGQRMNVGLIRNGAREFAGPGGFDLDYLLGINGGHLNVNGTAGRGAKSSFLLHVVHLLQREADRQHRTKPSATDRLQVVPIIFNVKGFDLFHIDRWNQNFNPANHLADWTMLGCDAPSPFVGSHFFAPQIRNGSNPVSTNQSRTLPYSWSLEDVIERGLFSYLFSEEDAHDTNFSTLMYDIESRLTRETIRGEKVERSLDSKDGVTTFDQLLGWVEQIANGEVDVFGKRHHNATLKKFARRLRAITLDNRIIRSGHDSNPLDVIGQTNNAPRVIDLASLANTPDLQRFVVATVFQQLIESKQSAAQQSGLIYLVMLDELNRFAPRGSRDPITRLIERVAAEMRSQGVILLGAQQQASKVSERVIENSSIRVLGHSGSDELSHTTWRFLSDSAKSKAMMLRPEEKLISQAGFREPLLVKIPFPAWALRPGEATDICPIPGLANRNGSHSAQSNGSNGRPATGRAGMIHDDL</sequence>
<dbReference type="AlphaFoldDB" id="A0A6C2YJ86"/>
<dbReference type="InParanoid" id="A0A6C2YJ86"/>
<dbReference type="RefSeq" id="WP_162656819.1">
    <property type="nucleotide sequence ID" value="NZ_LR593887.1"/>
</dbReference>
<dbReference type="InterPro" id="IPR027417">
    <property type="entry name" value="P-loop_NTPase"/>
</dbReference>
<gene>
    <name evidence="2" type="ORF">GMBLW1_23300</name>
</gene>
<dbReference type="PANTHER" id="PTHR30121">
    <property type="entry name" value="UNCHARACTERIZED PROTEIN YJGR-RELATED"/>
    <property type="match status" value="1"/>
</dbReference>
<feature type="compositionally biased region" description="Polar residues" evidence="1">
    <location>
        <begin position="591"/>
        <end position="605"/>
    </location>
</feature>
<dbReference type="KEGG" id="tim:GMBLW1_23300"/>
<dbReference type="Gene3D" id="3.40.50.300">
    <property type="entry name" value="P-loop containing nucleotide triphosphate hydrolases"/>
    <property type="match status" value="1"/>
</dbReference>
<keyword evidence="3" id="KW-1185">Reference proteome</keyword>
<evidence type="ECO:0008006" key="4">
    <source>
        <dbReference type="Google" id="ProtNLM"/>
    </source>
</evidence>
<dbReference type="SUPFAM" id="SSF52540">
    <property type="entry name" value="P-loop containing nucleoside triphosphate hydrolases"/>
    <property type="match status" value="1"/>
</dbReference>
<dbReference type="PANTHER" id="PTHR30121:SF6">
    <property type="entry name" value="SLR6007 PROTEIN"/>
    <property type="match status" value="1"/>
</dbReference>
<proteinExistence type="predicted"/>
<feature type="region of interest" description="Disordered" evidence="1">
    <location>
        <begin position="590"/>
        <end position="618"/>
    </location>
</feature>
<reference evidence="2" key="1">
    <citation type="submission" date="2019-04" db="EMBL/GenBank/DDBJ databases">
        <authorList>
            <consortium name="Science for Life Laboratories"/>
        </authorList>
    </citation>
    <scope>NUCLEOTIDE SEQUENCE</scope>
    <source>
        <strain evidence="2">MBLW1</strain>
    </source>
</reference>
<feature type="region of interest" description="Disordered" evidence="1">
    <location>
        <begin position="1"/>
        <end position="32"/>
    </location>
</feature>
<evidence type="ECO:0000256" key="1">
    <source>
        <dbReference type="SAM" id="MobiDB-lite"/>
    </source>
</evidence>
<organism evidence="2">
    <name type="scientific">Tuwongella immobilis</name>
    <dbReference type="NCBI Taxonomy" id="692036"/>
    <lineage>
        <taxon>Bacteria</taxon>
        <taxon>Pseudomonadati</taxon>
        <taxon>Planctomycetota</taxon>
        <taxon>Planctomycetia</taxon>
        <taxon>Gemmatales</taxon>
        <taxon>Gemmataceae</taxon>
        <taxon>Tuwongella</taxon>
    </lineage>
</organism>
<dbReference type="InterPro" id="IPR051162">
    <property type="entry name" value="T4SS_component"/>
</dbReference>
<dbReference type="Proteomes" id="UP000464378">
    <property type="component" value="Chromosome"/>
</dbReference>
<evidence type="ECO:0000313" key="3">
    <source>
        <dbReference type="Proteomes" id="UP000464378"/>
    </source>
</evidence>
<dbReference type="EMBL" id="LR593887">
    <property type="protein sequence ID" value="VTR98978.1"/>
    <property type="molecule type" value="Genomic_DNA"/>
</dbReference>
<name>A0A6C2YJ86_9BACT</name>
<protein>
    <recommendedName>
        <fullName evidence="4">Helicase HerA central domain-containing protein</fullName>
    </recommendedName>
</protein>
<evidence type="ECO:0000313" key="2">
    <source>
        <dbReference type="EMBL" id="VIP01630.1"/>
    </source>
</evidence>
<dbReference type="EMBL" id="LR586016">
    <property type="protein sequence ID" value="VIP01630.1"/>
    <property type="molecule type" value="Genomic_DNA"/>
</dbReference>